<evidence type="ECO:0000313" key="1">
    <source>
        <dbReference type="EMBL" id="MBD2848570.1"/>
    </source>
</evidence>
<reference evidence="1" key="1">
    <citation type="submission" date="2020-09" db="EMBL/GenBank/DDBJ databases">
        <title>A novel bacterium of genus Paenibacillus, isolated from South China Sea.</title>
        <authorList>
            <person name="Huang H."/>
            <person name="Mo K."/>
            <person name="Hu Y."/>
        </authorList>
    </citation>
    <scope>NUCLEOTIDE SEQUENCE</scope>
    <source>
        <strain evidence="1">IB182496</strain>
    </source>
</reference>
<dbReference type="AlphaFoldDB" id="A0A927BZF8"/>
<dbReference type="SUPFAM" id="SSF51445">
    <property type="entry name" value="(Trans)glycosidases"/>
    <property type="match status" value="1"/>
</dbReference>
<proteinExistence type="predicted"/>
<evidence type="ECO:0000313" key="2">
    <source>
        <dbReference type="Proteomes" id="UP000621560"/>
    </source>
</evidence>
<keyword evidence="2" id="KW-1185">Reference proteome</keyword>
<dbReference type="RefSeq" id="WP_190921665.1">
    <property type="nucleotide sequence ID" value="NZ_JACXIZ010000075.1"/>
</dbReference>
<protein>
    <submittedName>
        <fullName evidence="1">Uncharacterized protein</fullName>
    </submittedName>
</protein>
<sequence>MRTPYVRWVLTLMLALAMLLTGGRVLQEPVVEKVELEAPYADARQQEVPFGYNSIYYAPWRAYMDTWDVGRYRAALGIGFNVRPEEADATAQVLAEAGIKTARIEIGWGALDYDEPARLQAGQERSVRTRLEALRRYGIRPLILLNANSGLPAPAKQWQVRLVAPAAAGATELAIDDVRGIVPRYTGLSGQGPLMFPVITAVDADSGTLTLSAPLPKALPAGPLGLAKLRVQPLSGATLAGGEPYPAAQETLDGWVQYVRTVTTLVKEVLDSPDPADAGFDLEVWNELSFGSEFLDINRYYEPDLAFDGPVTYSRDGKTASGAEVLYPLTLDEVLERGDELAGVRVVNGFANQRPWDNGTQAWPGQHGFSRHYYTGWEPERSIINADNPLVRADRLLDADGEIAAAPYVPEHTMAFPESWYYAYRTEYIVRDLQPFPGPWGQHYRYAHPGDGRPPGVWMTETNFYREPLARRLAEEAQVGLDAPELAALLHGLATKTTLRTYLFSVHKGVEALYLYAAKGGDTRFGVLPDAFFTALAADDYRLTARVRAEIGPQLQAMARVDALLEPGESIQTPRPLELTRLVEHEPQLVLEGNGTPQYPDVYQRDDFAMLPLQLTDRRFAIGYYVVTRDVTAVRNPAAELLDASRYAMTTQTYEATIANLAGTGARVYAYDPILDRTLKVEVVRASASELTVRLPTVDYPRFLMVEERGTQPLLESPELIFGGGDGTAALVFTTNAAGTVRVTWGPYPERSGSGAVELRAGAGERVRVELPGLAVHDGVRAELIGGAIRNVWPRWDYDVRGVRWPD</sequence>
<dbReference type="Proteomes" id="UP000621560">
    <property type="component" value="Unassembled WGS sequence"/>
</dbReference>
<dbReference type="EMBL" id="JACXIZ010000075">
    <property type="protein sequence ID" value="MBD2848570.1"/>
    <property type="molecule type" value="Genomic_DNA"/>
</dbReference>
<name>A0A927BZF8_9BACL</name>
<accession>A0A927BZF8</accession>
<dbReference type="InterPro" id="IPR017853">
    <property type="entry name" value="GH"/>
</dbReference>
<organism evidence="1 2">
    <name type="scientific">Paenibacillus sabuli</name>
    <dbReference type="NCBI Taxonomy" id="2772509"/>
    <lineage>
        <taxon>Bacteria</taxon>
        <taxon>Bacillati</taxon>
        <taxon>Bacillota</taxon>
        <taxon>Bacilli</taxon>
        <taxon>Bacillales</taxon>
        <taxon>Paenibacillaceae</taxon>
        <taxon>Paenibacillus</taxon>
    </lineage>
</organism>
<comment type="caution">
    <text evidence="1">The sequence shown here is derived from an EMBL/GenBank/DDBJ whole genome shotgun (WGS) entry which is preliminary data.</text>
</comment>
<gene>
    <name evidence="1" type="ORF">IDH44_25610</name>
</gene>